<dbReference type="AlphaFoldDB" id="A0A812QEB0"/>
<name>A0A812QEB0_SYMPI</name>
<accession>A0A812QEB0</accession>
<feature type="transmembrane region" description="Helical" evidence="1">
    <location>
        <begin position="148"/>
        <end position="172"/>
    </location>
</feature>
<protein>
    <recommendedName>
        <fullName evidence="4">TLC domain-containing protein</fullName>
    </recommendedName>
</protein>
<gene>
    <name evidence="2" type="ORF">SPIL2461_LOCUS9598</name>
</gene>
<keyword evidence="1" id="KW-1133">Transmembrane helix</keyword>
<proteinExistence type="predicted"/>
<feature type="transmembrane region" description="Helical" evidence="1">
    <location>
        <begin position="218"/>
        <end position="246"/>
    </location>
</feature>
<keyword evidence="3" id="KW-1185">Reference proteome</keyword>
<reference evidence="2" key="1">
    <citation type="submission" date="2021-02" db="EMBL/GenBank/DDBJ databases">
        <authorList>
            <person name="Dougan E. K."/>
            <person name="Rhodes N."/>
            <person name="Thang M."/>
            <person name="Chan C."/>
        </authorList>
    </citation>
    <scope>NUCLEOTIDE SEQUENCE</scope>
</reference>
<sequence>MDSILLLHPKCSAALSVSLVALTGCCIETFKKYLMSWVDKQPWKSRMIPLQRNMMHNFGYGKATTTDERVVVDFYCFMIALCSHHLVMTLALTPAALLGWESLGCVGQVLFYAGALGDLACTAYDTLQTTLRTIFPLSFTCLGVQLPMKYFIVVVGLHHTLSMMLTVPMILYYPSMRALHILMWSLLFAGGTCNLLGCYKFTLDTQGSRRDSFRYKAIVLIQFATILFTRVYIWVYYAAAAIANFYERGDTPFIFLGLAGCLLMTFFNMLVVIDASKALVKWIPKQMPKPAHDAKLACHERELKAVRTEGLRRLEGLKLA</sequence>
<evidence type="ECO:0000313" key="3">
    <source>
        <dbReference type="Proteomes" id="UP000649617"/>
    </source>
</evidence>
<evidence type="ECO:0000256" key="1">
    <source>
        <dbReference type="SAM" id="Phobius"/>
    </source>
</evidence>
<dbReference type="EMBL" id="CAJNIZ010016903">
    <property type="protein sequence ID" value="CAE7391307.1"/>
    <property type="molecule type" value="Genomic_DNA"/>
</dbReference>
<keyword evidence="1" id="KW-0812">Transmembrane</keyword>
<feature type="transmembrane region" description="Helical" evidence="1">
    <location>
        <begin position="74"/>
        <end position="97"/>
    </location>
</feature>
<feature type="transmembrane region" description="Helical" evidence="1">
    <location>
        <begin position="178"/>
        <end position="197"/>
    </location>
</feature>
<comment type="caution">
    <text evidence="2">The sequence shown here is derived from an EMBL/GenBank/DDBJ whole genome shotgun (WGS) entry which is preliminary data.</text>
</comment>
<evidence type="ECO:0008006" key="4">
    <source>
        <dbReference type="Google" id="ProtNLM"/>
    </source>
</evidence>
<organism evidence="2 3">
    <name type="scientific">Symbiodinium pilosum</name>
    <name type="common">Dinoflagellate</name>
    <dbReference type="NCBI Taxonomy" id="2952"/>
    <lineage>
        <taxon>Eukaryota</taxon>
        <taxon>Sar</taxon>
        <taxon>Alveolata</taxon>
        <taxon>Dinophyceae</taxon>
        <taxon>Suessiales</taxon>
        <taxon>Symbiodiniaceae</taxon>
        <taxon>Symbiodinium</taxon>
    </lineage>
</organism>
<evidence type="ECO:0000313" key="2">
    <source>
        <dbReference type="EMBL" id="CAE7391307.1"/>
    </source>
</evidence>
<dbReference type="Proteomes" id="UP000649617">
    <property type="component" value="Unassembled WGS sequence"/>
</dbReference>
<keyword evidence="1" id="KW-0472">Membrane</keyword>
<feature type="transmembrane region" description="Helical" evidence="1">
    <location>
        <begin position="109"/>
        <end position="127"/>
    </location>
</feature>
<feature type="transmembrane region" description="Helical" evidence="1">
    <location>
        <begin position="252"/>
        <end position="273"/>
    </location>
</feature>
<dbReference type="OrthoDB" id="412987at2759"/>